<evidence type="ECO:0000256" key="8">
    <source>
        <dbReference type="ARBA" id="ARBA00076680"/>
    </source>
</evidence>
<comment type="caution">
    <text evidence="11">The sequence shown here is derived from an EMBL/GenBank/DDBJ whole genome shotgun (WGS) entry which is preliminary data.</text>
</comment>
<evidence type="ECO:0000256" key="5">
    <source>
        <dbReference type="ARBA" id="ARBA00049164"/>
    </source>
</evidence>
<dbReference type="Pfam" id="PF25137">
    <property type="entry name" value="ADH_Fe_C"/>
    <property type="match status" value="1"/>
</dbReference>
<dbReference type="InterPro" id="IPR018211">
    <property type="entry name" value="ADH_Fe_CS"/>
</dbReference>
<dbReference type="InterPro" id="IPR001670">
    <property type="entry name" value="ADH_Fe/GldA"/>
</dbReference>
<feature type="domain" description="Alcohol dehydrogenase iron-type/glycerol dehydrogenase GldA" evidence="9">
    <location>
        <begin position="20"/>
        <end position="193"/>
    </location>
</feature>
<dbReference type="Gene3D" id="1.20.1090.10">
    <property type="entry name" value="Dehydroquinate synthase-like - alpha domain"/>
    <property type="match status" value="1"/>
</dbReference>
<dbReference type="FunFam" id="3.40.50.1970:FF:000003">
    <property type="entry name" value="Alcohol dehydrogenase, iron-containing"/>
    <property type="match status" value="1"/>
</dbReference>
<comment type="similarity">
    <text evidence="2">Belongs to the iron-containing alcohol dehydrogenase family.</text>
</comment>
<evidence type="ECO:0000256" key="7">
    <source>
        <dbReference type="ARBA" id="ARBA00074848"/>
    </source>
</evidence>
<evidence type="ECO:0000259" key="10">
    <source>
        <dbReference type="Pfam" id="PF25137"/>
    </source>
</evidence>
<dbReference type="Pfam" id="PF00465">
    <property type="entry name" value="Fe-ADH"/>
    <property type="match status" value="1"/>
</dbReference>
<name>A0A967KFA4_9PROT</name>
<dbReference type="PANTHER" id="PTHR11496">
    <property type="entry name" value="ALCOHOL DEHYDROGENASE"/>
    <property type="match status" value="1"/>
</dbReference>
<dbReference type="RefSeq" id="WP_167231521.1">
    <property type="nucleotide sequence ID" value="NZ_JAAQPH010000040.1"/>
</dbReference>
<accession>A0A967KFA4</accession>
<feature type="domain" description="Fe-containing alcohol dehydrogenase-like C-terminal" evidence="10">
    <location>
        <begin position="204"/>
        <end position="391"/>
    </location>
</feature>
<dbReference type="AlphaFoldDB" id="A0A967KFA4"/>
<evidence type="ECO:0000259" key="9">
    <source>
        <dbReference type="Pfam" id="PF00465"/>
    </source>
</evidence>
<evidence type="ECO:0000256" key="2">
    <source>
        <dbReference type="ARBA" id="ARBA00007358"/>
    </source>
</evidence>
<keyword evidence="3" id="KW-0560">Oxidoreductase</keyword>
<proteinExistence type="inferred from homology"/>
<dbReference type="FunFam" id="1.20.1090.10:FF:000001">
    <property type="entry name" value="Aldehyde-alcohol dehydrogenase"/>
    <property type="match status" value="1"/>
</dbReference>
<dbReference type="EMBL" id="JAAQPH010000040">
    <property type="protein sequence ID" value="NIA72329.1"/>
    <property type="molecule type" value="Genomic_DNA"/>
</dbReference>
<dbReference type="GO" id="GO:0004022">
    <property type="term" value="F:alcohol dehydrogenase (NAD+) activity"/>
    <property type="evidence" value="ECO:0007669"/>
    <property type="project" value="UniProtKB-EC"/>
</dbReference>
<keyword evidence="4" id="KW-0520">NAD</keyword>
<evidence type="ECO:0000256" key="4">
    <source>
        <dbReference type="ARBA" id="ARBA00023027"/>
    </source>
</evidence>
<gene>
    <name evidence="11" type="ORF">HBA54_27440</name>
</gene>
<evidence type="ECO:0000313" key="11">
    <source>
        <dbReference type="EMBL" id="NIA72329.1"/>
    </source>
</evidence>
<reference evidence="11" key="1">
    <citation type="submission" date="2020-03" db="EMBL/GenBank/DDBJ databases">
        <title>Genome of Pelagibius litoralis DSM 21314T.</title>
        <authorList>
            <person name="Wang G."/>
        </authorList>
    </citation>
    <scope>NUCLEOTIDE SEQUENCE</scope>
    <source>
        <strain evidence="11">DSM 21314</strain>
    </source>
</reference>
<organism evidence="11 12">
    <name type="scientific">Pelagibius litoralis</name>
    <dbReference type="NCBI Taxonomy" id="374515"/>
    <lineage>
        <taxon>Bacteria</taxon>
        <taxon>Pseudomonadati</taxon>
        <taxon>Pseudomonadota</taxon>
        <taxon>Alphaproteobacteria</taxon>
        <taxon>Rhodospirillales</taxon>
        <taxon>Rhodovibrionaceae</taxon>
        <taxon>Pelagibius</taxon>
    </lineage>
</organism>
<dbReference type="PROSITE" id="PS00060">
    <property type="entry name" value="ADH_IRON_2"/>
    <property type="match status" value="1"/>
</dbReference>
<dbReference type="Gene3D" id="3.40.50.1970">
    <property type="match status" value="1"/>
</dbReference>
<evidence type="ECO:0000256" key="3">
    <source>
        <dbReference type="ARBA" id="ARBA00023002"/>
    </source>
</evidence>
<dbReference type="Proteomes" id="UP000761264">
    <property type="component" value="Unassembled WGS sequence"/>
</dbReference>
<dbReference type="PROSITE" id="PS00913">
    <property type="entry name" value="ADH_IRON_1"/>
    <property type="match status" value="1"/>
</dbReference>
<dbReference type="SUPFAM" id="SSF56796">
    <property type="entry name" value="Dehydroquinate synthase-like"/>
    <property type="match status" value="1"/>
</dbReference>
<comment type="cofactor">
    <cofactor evidence="1">
        <name>Fe cation</name>
        <dbReference type="ChEBI" id="CHEBI:24875"/>
    </cofactor>
</comment>
<dbReference type="GO" id="GO:0046872">
    <property type="term" value="F:metal ion binding"/>
    <property type="evidence" value="ECO:0007669"/>
    <property type="project" value="InterPro"/>
</dbReference>
<evidence type="ECO:0000313" key="12">
    <source>
        <dbReference type="Proteomes" id="UP000761264"/>
    </source>
</evidence>
<dbReference type="PANTHER" id="PTHR11496:SF102">
    <property type="entry name" value="ALCOHOL DEHYDROGENASE 4"/>
    <property type="match status" value="1"/>
</dbReference>
<evidence type="ECO:0000256" key="6">
    <source>
        <dbReference type="ARBA" id="ARBA00049243"/>
    </source>
</evidence>
<keyword evidence="12" id="KW-1185">Reference proteome</keyword>
<protein>
    <recommendedName>
        <fullName evidence="7">Alcohol dehydrogenase 2</fullName>
    </recommendedName>
    <alternativeName>
        <fullName evidence="8">Alcohol dehydrogenase II</fullName>
    </alternativeName>
</protein>
<dbReference type="InterPro" id="IPR039697">
    <property type="entry name" value="Alcohol_dehydrogenase_Fe"/>
</dbReference>
<dbReference type="InterPro" id="IPR056798">
    <property type="entry name" value="ADH_Fe_C"/>
</dbReference>
<comment type="catalytic activity">
    <reaction evidence="5">
        <text>a secondary alcohol + NAD(+) = a ketone + NADH + H(+)</text>
        <dbReference type="Rhea" id="RHEA:10740"/>
        <dbReference type="ChEBI" id="CHEBI:15378"/>
        <dbReference type="ChEBI" id="CHEBI:17087"/>
        <dbReference type="ChEBI" id="CHEBI:35681"/>
        <dbReference type="ChEBI" id="CHEBI:57540"/>
        <dbReference type="ChEBI" id="CHEBI:57945"/>
        <dbReference type="EC" id="1.1.1.1"/>
    </reaction>
</comment>
<dbReference type="CDD" id="cd14861">
    <property type="entry name" value="Fe-ADH-like"/>
    <property type="match status" value="1"/>
</dbReference>
<sequence>MPSDAASQDPKSLKGNWGFPTQMIFGPGRIKNLGQACKGLGMARPLLVTDPGLAALPMIADAIAANEAQGLPTGLFTAVKPNPVGQNVDDGVVAYRAGGHDGVIAFGGGSALDCGKAIGLMAGQARPLWDFEDKGDNWKRVDPDGVAPIVAVPTTAGTGSETGRASVILDEETHIKKIIFHPKMMPGTVVSDPELTVGLPAHITAATGMDALAHCLEAYCAPGYHPMAEGVAVEGIRLVKDWLPTAVKDGGNLAARAHMLAAASMGSTAFQKGLGAIHSISHPIGALYDTHHGLTNAVVMPYVLAFNRPAIEDKMTRLAAWLGLPSPSFTAIQDWVLALRAEVGIPERLDGIGVGEERIDEIARMAAEDPTAPTNPIPVGAPEMRQMFEAALNGRLG</sequence>
<comment type="catalytic activity">
    <reaction evidence="6">
        <text>a primary alcohol + NAD(+) = an aldehyde + NADH + H(+)</text>
        <dbReference type="Rhea" id="RHEA:10736"/>
        <dbReference type="ChEBI" id="CHEBI:15378"/>
        <dbReference type="ChEBI" id="CHEBI:15734"/>
        <dbReference type="ChEBI" id="CHEBI:17478"/>
        <dbReference type="ChEBI" id="CHEBI:57540"/>
        <dbReference type="ChEBI" id="CHEBI:57945"/>
        <dbReference type="EC" id="1.1.1.1"/>
    </reaction>
</comment>
<evidence type="ECO:0000256" key="1">
    <source>
        <dbReference type="ARBA" id="ARBA00001962"/>
    </source>
</evidence>